<comment type="caution">
    <text evidence="1">The sequence shown here is derived from an EMBL/GenBank/DDBJ whole genome shotgun (WGS) entry which is preliminary data.</text>
</comment>
<accession>A0A2H9VNU1</accession>
<keyword evidence="2" id="KW-1185">Reference proteome</keyword>
<dbReference type="Proteomes" id="UP000242687">
    <property type="component" value="Unassembled WGS sequence"/>
</dbReference>
<organism evidence="1 2">
    <name type="scientific">Mucilaginibacter auburnensis</name>
    <dbReference type="NCBI Taxonomy" id="1457233"/>
    <lineage>
        <taxon>Bacteria</taxon>
        <taxon>Pseudomonadati</taxon>
        <taxon>Bacteroidota</taxon>
        <taxon>Sphingobacteriia</taxon>
        <taxon>Sphingobacteriales</taxon>
        <taxon>Sphingobacteriaceae</taxon>
        <taxon>Mucilaginibacter</taxon>
    </lineage>
</organism>
<gene>
    <name evidence="1" type="ORF">CLV57_3111</name>
</gene>
<proteinExistence type="predicted"/>
<dbReference type="RefSeq" id="WP_100342275.1">
    <property type="nucleotide sequence ID" value="NZ_PGFJ01000002.1"/>
</dbReference>
<evidence type="ECO:0000313" key="1">
    <source>
        <dbReference type="EMBL" id="PJJ79972.1"/>
    </source>
</evidence>
<protein>
    <recommendedName>
        <fullName evidence="3">Collagen triple helix repeat protein</fullName>
    </recommendedName>
</protein>
<reference evidence="1 2" key="1">
    <citation type="submission" date="2017-11" db="EMBL/GenBank/DDBJ databases">
        <title>Genomic Encyclopedia of Archaeal and Bacterial Type Strains, Phase II (KMG-II): From Individual Species to Whole Genera.</title>
        <authorList>
            <person name="Goeker M."/>
        </authorList>
    </citation>
    <scope>NUCLEOTIDE SEQUENCE [LARGE SCALE GENOMIC DNA]</scope>
    <source>
        <strain evidence="1 2">DSM 28175</strain>
    </source>
</reference>
<evidence type="ECO:0008006" key="3">
    <source>
        <dbReference type="Google" id="ProtNLM"/>
    </source>
</evidence>
<dbReference type="AlphaFoldDB" id="A0A2H9VNU1"/>
<sequence>MADKKLSELPLASGINANDISLLVSNGADYQFAFASLLQFIGDNLTVGAKISFGTTLPANNSGKNGDLFIKTDTGAFAQKVLGVWTVVYTIPASSGTTDGTILYGVGTPGNFIGSDNDTYINTGNGIFYKKTAGTWSQVFSMQTGPQGPQGTPGINGANGTNGFSLLSGNSIPSNSVTGVNGDFYLNTSTYTLYGPKTAGLWGNGISLISPGLPIGGTSGQILLKSSSTNWDTDWGELSFESLTGDPLDNDDLSALFNTKADLVSGKIPATQLPSYVDDVLEYVNLAGLPATGETGKIYITLNDNAQYRWSGSTYVLLVASPGSTDAVPEGSTNKYFTTSRVLSTLLSGVNFLNTAAVSATDSILGAIGKLQAQINGLLKVPAGGTAGQILAKIDNADGNAEWIDAPVGGIADGLVLGGEASVSGQTVTIHPATWRINGNNYSTVSAEDFLLSDADPVNGRYDVIYGDASGMLHLIEGTTSANPVKPPIPDATIEIAVAYVEPGTISTIGVELANYATKQDVLNVTGEKAELQTDAKGNLVEAVNEVRRKISELNQDSLMIKAFKYSNYK</sequence>
<name>A0A2H9VNU1_9SPHI</name>
<dbReference type="OrthoDB" id="8457242at2"/>
<dbReference type="EMBL" id="PGFJ01000002">
    <property type="protein sequence ID" value="PJJ79972.1"/>
    <property type="molecule type" value="Genomic_DNA"/>
</dbReference>
<evidence type="ECO:0000313" key="2">
    <source>
        <dbReference type="Proteomes" id="UP000242687"/>
    </source>
</evidence>